<reference evidence="1" key="2">
    <citation type="submission" date="2021-01" db="EMBL/GenBank/DDBJ databases">
        <authorList>
            <person name="Mieszkin S."/>
            <person name="Pouder E."/>
            <person name="Alain K."/>
        </authorList>
    </citation>
    <scope>NUCLEOTIDE SEQUENCE</scope>
    <source>
        <strain evidence="1">HW T2.11</strain>
    </source>
</reference>
<accession>A0A964E096</accession>
<proteinExistence type="predicted"/>
<comment type="caution">
    <text evidence="1">The sequence shown here is derived from an EMBL/GenBank/DDBJ whole genome shotgun (WGS) entry which is preliminary data.</text>
</comment>
<sequence length="85" mass="9421">MPTSAEIDVKASEKPVPGEKFIIQLQENSEMLGLLDDGRSFRFKAPSATEQDYQQENKSLTVVGLKLDEADSGEDRLVGMLSYRA</sequence>
<name>A0A964E096_9PROT</name>
<reference evidence="1" key="1">
    <citation type="journal article" date="2021" name="Microorganisms">
        <title>Acidisoma silvae sp. nov. and Acidisomacellulosilytica sp. nov., Two Acidophilic Bacteria Isolated from Decaying Wood, Hydrolyzing Cellulose and Producing Poly-3-hydroxybutyrate.</title>
        <authorList>
            <person name="Mieszkin S."/>
            <person name="Pouder E."/>
            <person name="Uroz S."/>
            <person name="Simon-Colin C."/>
            <person name="Alain K."/>
        </authorList>
    </citation>
    <scope>NUCLEOTIDE SEQUENCE</scope>
    <source>
        <strain evidence="1">HW T2.11</strain>
    </source>
</reference>
<dbReference type="RefSeq" id="WP_227322602.1">
    <property type="nucleotide sequence ID" value="NZ_JAESVB010000009.1"/>
</dbReference>
<organism evidence="1 2">
    <name type="scientific">Acidisoma silvae</name>
    <dbReference type="NCBI Taxonomy" id="2802396"/>
    <lineage>
        <taxon>Bacteria</taxon>
        <taxon>Pseudomonadati</taxon>
        <taxon>Pseudomonadota</taxon>
        <taxon>Alphaproteobacteria</taxon>
        <taxon>Acetobacterales</taxon>
        <taxon>Acidocellaceae</taxon>
        <taxon>Acidisoma</taxon>
    </lineage>
</organism>
<gene>
    <name evidence="1" type="ORF">ASILVAE211_17250</name>
</gene>
<dbReference type="Proteomes" id="UP000708298">
    <property type="component" value="Unassembled WGS sequence"/>
</dbReference>
<dbReference type="EMBL" id="JAESVB010000009">
    <property type="protein sequence ID" value="MCB8876944.1"/>
    <property type="molecule type" value="Genomic_DNA"/>
</dbReference>
<evidence type="ECO:0000313" key="1">
    <source>
        <dbReference type="EMBL" id="MCB8876944.1"/>
    </source>
</evidence>
<dbReference type="AlphaFoldDB" id="A0A964E096"/>
<keyword evidence="2" id="KW-1185">Reference proteome</keyword>
<protein>
    <submittedName>
        <fullName evidence="1">Uncharacterized protein</fullName>
    </submittedName>
</protein>
<evidence type="ECO:0000313" key="2">
    <source>
        <dbReference type="Proteomes" id="UP000708298"/>
    </source>
</evidence>